<sequence>MLVALSCNAADSKRIEVYSLSQNYWDVQYGDTLGDVTHYLLPNNPLKREALQQDILHLNPDAFINGDPAKLLAGKRLWLPGYMKQADTKVNPETVNVETYSWGNIKRQL</sequence>
<dbReference type="AlphaFoldDB" id="A0A3B0WCD8"/>
<protein>
    <recommendedName>
        <fullName evidence="2">LysM domain-containing protein</fullName>
    </recommendedName>
</protein>
<reference evidence="1" key="1">
    <citation type="submission" date="2018-06" db="EMBL/GenBank/DDBJ databases">
        <authorList>
            <person name="Zhirakovskaya E."/>
        </authorList>
    </citation>
    <scope>NUCLEOTIDE SEQUENCE</scope>
</reference>
<evidence type="ECO:0000313" key="1">
    <source>
        <dbReference type="EMBL" id="VAW53545.1"/>
    </source>
</evidence>
<name>A0A3B0WCD8_9ZZZZ</name>
<gene>
    <name evidence="1" type="ORF">MNBD_GAMMA06-746</name>
</gene>
<accession>A0A3B0WCD8</accession>
<dbReference type="EMBL" id="UOFD01000063">
    <property type="protein sequence ID" value="VAW53545.1"/>
    <property type="molecule type" value="Genomic_DNA"/>
</dbReference>
<organism evidence="1">
    <name type="scientific">hydrothermal vent metagenome</name>
    <dbReference type="NCBI Taxonomy" id="652676"/>
    <lineage>
        <taxon>unclassified sequences</taxon>
        <taxon>metagenomes</taxon>
        <taxon>ecological metagenomes</taxon>
    </lineage>
</organism>
<proteinExistence type="predicted"/>
<evidence type="ECO:0008006" key="2">
    <source>
        <dbReference type="Google" id="ProtNLM"/>
    </source>
</evidence>